<evidence type="ECO:0000256" key="1">
    <source>
        <dbReference type="ARBA" id="ARBA00022801"/>
    </source>
</evidence>
<dbReference type="GO" id="GO:0016020">
    <property type="term" value="C:membrane"/>
    <property type="evidence" value="ECO:0007669"/>
    <property type="project" value="TreeGrafter"/>
</dbReference>
<keyword evidence="1" id="KW-0378">Hydrolase</keyword>
<accession>W0JXF8</accession>
<dbReference type="HOGENOM" id="CLU_020336_12_3_2"/>
<reference evidence="3 4" key="1">
    <citation type="submission" date="2014-01" db="EMBL/GenBank/DDBJ databases">
        <authorList>
            <consortium name="DOE Joint Genome Institute"/>
            <person name="Anderson I."/>
            <person name="Huntemann M."/>
            <person name="Han J."/>
            <person name="Chen A."/>
            <person name="Kyrpides N."/>
            <person name="Mavromatis K."/>
            <person name="Markowitz V."/>
            <person name="Palaniappan K."/>
            <person name="Ivanova N."/>
            <person name="Schaumberg A."/>
            <person name="Pati A."/>
            <person name="Liolios K."/>
            <person name="Nordberg H.P."/>
            <person name="Cantor M.N."/>
            <person name="Hua S.X."/>
            <person name="Woyke T."/>
        </authorList>
    </citation>
    <scope>NUCLEOTIDE SEQUENCE [LARGE SCALE GENOMIC DNA]</scope>
    <source>
        <strain evidence="3 4">XH-48</strain>
        <plasmid evidence="4">2</plasmid>
    </source>
</reference>
<dbReference type="eggNOG" id="arCOG01648">
    <property type="taxonomic scope" value="Archaea"/>
</dbReference>
<proteinExistence type="predicted"/>
<dbReference type="InterPro" id="IPR029058">
    <property type="entry name" value="AB_hydrolase_fold"/>
</dbReference>
<gene>
    <name evidence="3" type="ORF">HALLA_01400</name>
</gene>
<dbReference type="Proteomes" id="UP000019024">
    <property type="component" value="Plasmid unnamed2"/>
</dbReference>
<dbReference type="Gene3D" id="3.40.50.1820">
    <property type="entry name" value="alpha/beta hydrolase"/>
    <property type="match status" value="1"/>
</dbReference>
<keyword evidence="3" id="KW-0560">Oxidoreductase</keyword>
<evidence type="ECO:0000259" key="2">
    <source>
        <dbReference type="Pfam" id="PF00561"/>
    </source>
</evidence>
<keyword evidence="3" id="KW-0575">Peroxidase</keyword>
<geneLocation type="plasmid" evidence="3">
    <name>unnamed</name>
</geneLocation>
<protein>
    <submittedName>
        <fullName evidence="3">Chloroperoxidase</fullName>
    </submittedName>
</protein>
<evidence type="ECO:0000313" key="3">
    <source>
        <dbReference type="EMBL" id="AHG01982.1"/>
    </source>
</evidence>
<dbReference type="GO" id="GO:0016787">
    <property type="term" value="F:hydrolase activity"/>
    <property type="evidence" value="ECO:0007669"/>
    <property type="project" value="UniProtKB-KW"/>
</dbReference>
<dbReference type="PANTHER" id="PTHR43798">
    <property type="entry name" value="MONOACYLGLYCEROL LIPASE"/>
    <property type="match status" value="1"/>
</dbReference>
<dbReference type="PANTHER" id="PTHR43798:SF31">
    <property type="entry name" value="AB HYDROLASE SUPERFAMILY PROTEIN YCLE"/>
    <property type="match status" value="1"/>
</dbReference>
<feature type="domain" description="AB hydrolase-1" evidence="2">
    <location>
        <begin position="37"/>
        <end position="269"/>
    </location>
</feature>
<dbReference type="PRINTS" id="PR00111">
    <property type="entry name" value="ABHYDROLASE"/>
</dbReference>
<dbReference type="Pfam" id="PF00561">
    <property type="entry name" value="Abhydrolase_1"/>
    <property type="match status" value="1"/>
</dbReference>
<keyword evidence="4" id="KW-1185">Reference proteome</keyword>
<dbReference type="GO" id="GO:0004601">
    <property type="term" value="F:peroxidase activity"/>
    <property type="evidence" value="ECO:0007669"/>
    <property type="project" value="UniProtKB-KW"/>
</dbReference>
<dbReference type="PRINTS" id="PR00412">
    <property type="entry name" value="EPOXHYDRLASE"/>
</dbReference>
<sequence>MIGLYTQTLRLALVIMARVEVEENVELFVQDWGSGTPFVFIHGWPLSHRMFEYQYIQLPREDIRCIGIDLRGYGQSSKPWSEYDIDMFADDIKSVLDELNVDDVTLVGFSMGGGIVTRYMSRHNEEHVGRLALLGAASPVLTERPDFPEGIDKAVFTDLAKGCYQDRAKVSSEFTNSIFHSEPSTELKDWFQNMSMESSPQAMADSIESVGDMDLRSDLNDITVPTLICHGVHDQACPFELTAEKLHEGIENAELVRFEESSHALFYEEKEKLNQQLVEFSEYTQ</sequence>
<dbReference type="EMBL" id="CP007057">
    <property type="protein sequence ID" value="AHG01982.1"/>
    <property type="molecule type" value="Genomic_DNA"/>
</dbReference>
<organism evidence="3 4">
    <name type="scientific">Halostagnicola larsenii XH-48</name>
    <dbReference type="NCBI Taxonomy" id="797299"/>
    <lineage>
        <taxon>Archaea</taxon>
        <taxon>Methanobacteriati</taxon>
        <taxon>Methanobacteriota</taxon>
        <taxon>Stenosarchaea group</taxon>
        <taxon>Halobacteria</taxon>
        <taxon>Halobacteriales</taxon>
        <taxon>Natrialbaceae</taxon>
        <taxon>Halostagnicola</taxon>
    </lineage>
</organism>
<dbReference type="InterPro" id="IPR000073">
    <property type="entry name" value="AB_hydrolase_1"/>
</dbReference>
<name>W0JXF8_9EURY</name>
<dbReference type="KEGG" id="hlr:HALLA_01400"/>
<dbReference type="SUPFAM" id="SSF53474">
    <property type="entry name" value="alpha/beta-Hydrolases"/>
    <property type="match status" value="1"/>
</dbReference>
<dbReference type="InterPro" id="IPR050266">
    <property type="entry name" value="AB_hydrolase_sf"/>
</dbReference>
<evidence type="ECO:0000313" key="4">
    <source>
        <dbReference type="Proteomes" id="UP000019024"/>
    </source>
</evidence>
<keyword evidence="3" id="KW-0614">Plasmid</keyword>
<dbReference type="AlphaFoldDB" id="W0JXF8"/>
<dbReference type="InterPro" id="IPR000639">
    <property type="entry name" value="Epox_hydrolase-like"/>
</dbReference>